<dbReference type="SUPFAM" id="SSF53067">
    <property type="entry name" value="Actin-like ATPase domain"/>
    <property type="match status" value="1"/>
</dbReference>
<reference evidence="1" key="1">
    <citation type="journal article" date="2021" name="PeerJ">
        <title>Extensive microbial diversity within the chicken gut microbiome revealed by metagenomics and culture.</title>
        <authorList>
            <person name="Gilroy R."/>
            <person name="Ravi A."/>
            <person name="Getino M."/>
            <person name="Pursley I."/>
            <person name="Horton D.L."/>
            <person name="Alikhan N.F."/>
            <person name="Baker D."/>
            <person name="Gharbi K."/>
            <person name="Hall N."/>
            <person name="Watson M."/>
            <person name="Adriaenssens E.M."/>
            <person name="Foster-Nyarko E."/>
            <person name="Jarju S."/>
            <person name="Secka A."/>
            <person name="Antonio M."/>
            <person name="Oren A."/>
            <person name="Chaudhuri R.R."/>
            <person name="La Ragione R."/>
            <person name="Hildebrand F."/>
            <person name="Pallen M.J."/>
        </authorList>
    </citation>
    <scope>NUCLEOTIDE SEQUENCE</scope>
    <source>
        <strain evidence="1">12435</strain>
    </source>
</reference>
<dbReference type="InterPro" id="IPR043129">
    <property type="entry name" value="ATPase_NBD"/>
</dbReference>
<dbReference type="AlphaFoldDB" id="A0A9D1TQP0"/>
<dbReference type="Gene3D" id="3.30.420.40">
    <property type="match status" value="2"/>
</dbReference>
<dbReference type="Gene3D" id="3.90.640.10">
    <property type="entry name" value="Actin, Chain A, domain 4"/>
    <property type="match status" value="1"/>
</dbReference>
<dbReference type="EMBL" id="DXHS01000018">
    <property type="protein sequence ID" value="HIW01923.1"/>
    <property type="molecule type" value="Genomic_DNA"/>
</dbReference>
<comment type="caution">
    <text evidence="1">The sequence shown here is derived from an EMBL/GenBank/DDBJ whole genome shotgun (WGS) entry which is preliminary data.</text>
</comment>
<gene>
    <name evidence="1" type="ORF">H9892_01080</name>
</gene>
<name>A0A9D1TQP0_9FIRM</name>
<protein>
    <submittedName>
        <fullName evidence="1">Uncharacterized protein</fullName>
    </submittedName>
</protein>
<sequence>MADAVCVGLDLGSDTLKIAYAYGEDASYGKLIDDKRSTGVGVPAVAYYDTVAGKWLYGDEVDMGGEKAFVRVVKIKALISLLSAKGSARAAENNARYYREGNEFPKFRFPERRKAAEDFGESVRRDMTFTAPGYTPESVCAGYFAYVRALIERDIAELAKLGRLKGGKQTYKISLVYPATADKAYIDEYTRLATEAFGTKPDKVLSFTKALGMYACSTGMLGDGESLLIFDMGEESVSVAKASLTGGMAVVDGVDGHNEPLHVGGIDVDGAIADLLRSAIGRREAVGYPSYGDPGHINETWLHSKLYLFMKEIKAAKVILSAPGGDEGSFADGVPVSVNCDLYIERKLTRSDLEKCVGITDDGGVAKRIGDYIVEELSRPVNRGVKKVFLSGGLTETYALVDYIKARAAKKHPGLKFYPEDSDGSEKDDGFTILRNEDSVYAPAVGGAIVSLKNYNVRTVIALSYGTWVTAQSKTCLAVFVDRGMPLADEERVYPYECTFTVGGTGVKNEKIFSAIITRKDIADRSFPGLRGTDFLVDGTPHLVIGEDGSADRRRVAKAINLKTEAGADGGGIRCYYRGARVELAEGYKISCVEGVKITPDGKARPYIGNSERGSGRKIRIRYMEYPTDPDGSRDYFADLTRVFEVSAAAISVGFVGIDDVIDVVTG</sequence>
<accession>A0A9D1TQP0</accession>
<evidence type="ECO:0000313" key="1">
    <source>
        <dbReference type="EMBL" id="HIW01923.1"/>
    </source>
</evidence>
<evidence type="ECO:0000313" key="2">
    <source>
        <dbReference type="Proteomes" id="UP000823990"/>
    </source>
</evidence>
<organism evidence="1 2">
    <name type="scientific">Candidatus Protoclostridium stercorigallinarum</name>
    <dbReference type="NCBI Taxonomy" id="2838741"/>
    <lineage>
        <taxon>Bacteria</taxon>
        <taxon>Bacillati</taxon>
        <taxon>Bacillota</taxon>
        <taxon>Clostridia</taxon>
        <taxon>Candidatus Protoclostridium</taxon>
    </lineage>
</organism>
<reference evidence="1" key="2">
    <citation type="submission" date="2021-04" db="EMBL/GenBank/DDBJ databases">
        <authorList>
            <person name="Gilroy R."/>
        </authorList>
    </citation>
    <scope>NUCLEOTIDE SEQUENCE</scope>
    <source>
        <strain evidence="1">12435</strain>
    </source>
</reference>
<proteinExistence type="predicted"/>
<dbReference type="Proteomes" id="UP000823990">
    <property type="component" value="Unassembled WGS sequence"/>
</dbReference>